<dbReference type="InterPro" id="IPR051051">
    <property type="entry name" value="E3_ubiq-ligase_TRIM/RNF"/>
</dbReference>
<dbReference type="Gene3D" id="3.30.160.60">
    <property type="entry name" value="Classic Zinc Finger"/>
    <property type="match status" value="1"/>
</dbReference>
<dbReference type="InterPro" id="IPR000315">
    <property type="entry name" value="Znf_B-box"/>
</dbReference>
<reference evidence="8" key="3">
    <citation type="submission" date="2025-09" db="UniProtKB">
        <authorList>
            <consortium name="Ensembl"/>
        </authorList>
    </citation>
    <scope>IDENTIFICATION</scope>
</reference>
<evidence type="ECO:0000313" key="8">
    <source>
        <dbReference type="Ensembl" id="ENSSAUP00010069904.1"/>
    </source>
</evidence>
<dbReference type="Gene3D" id="4.10.830.40">
    <property type="match status" value="1"/>
</dbReference>
<dbReference type="InterPro" id="IPR013083">
    <property type="entry name" value="Znf_RING/FYVE/PHD"/>
</dbReference>
<reference evidence="8" key="1">
    <citation type="submission" date="2021-04" db="EMBL/GenBank/DDBJ databases">
        <authorList>
            <consortium name="Wellcome Sanger Institute Data Sharing"/>
        </authorList>
    </citation>
    <scope>NUCLEOTIDE SEQUENCE [LARGE SCALE GENOMIC DNA]</scope>
</reference>
<dbReference type="SMART" id="SM00336">
    <property type="entry name" value="BBOX"/>
    <property type="match status" value="1"/>
</dbReference>
<sequence>MIRPYNKPNFLLKATPLSGMKFILQIPPSPREIIRHLFSSEGNMAQGIKLERARFCCLICRDLLNDPVTVPCSHSYCMSCIKEHLDKEDYEGIYSCPQCAQTFTQRPVLMRNDMLAFVVEELKKTEVQAAPADLCYAGPEDVACDVCRGKKLKAVKSCLQCFASYCEEHIQTHYEVGPLKKHKLVEASAKIQESICTRHQEVMKLFCRTDQCCICYLCSKDDHKGHDKVSAAAERGEKQRELGLTRKKIQQRIQEKEKDVRLFLEAGRFRKVREKVEQEIAGLRRKEAELEKLSHTEDHTYFLLNYSSLTRLSKSQDPPSVTVRRMRHFEKVTVALTEAKDKLQLVFGDECANILRTITGTDLTPSNPFREPTTRPDFLQAFLSYLHKYPIGIHSLAFSL</sequence>
<keyword evidence="2 4" id="KW-0863">Zinc-finger</keyword>
<proteinExistence type="predicted"/>
<keyword evidence="5" id="KW-0175">Coiled coil</keyword>
<keyword evidence="1" id="KW-0479">Metal-binding</keyword>
<dbReference type="CDD" id="cd19769">
    <property type="entry name" value="Bbox2_TRIM16-like"/>
    <property type="match status" value="1"/>
</dbReference>
<evidence type="ECO:0000256" key="1">
    <source>
        <dbReference type="ARBA" id="ARBA00022723"/>
    </source>
</evidence>
<dbReference type="Pfam" id="PF25600">
    <property type="entry name" value="TRIM_CC"/>
    <property type="match status" value="1"/>
</dbReference>
<evidence type="ECO:0000259" key="7">
    <source>
        <dbReference type="PROSITE" id="PS50119"/>
    </source>
</evidence>
<dbReference type="SUPFAM" id="SSF57845">
    <property type="entry name" value="B-box zinc-binding domain"/>
    <property type="match status" value="1"/>
</dbReference>
<dbReference type="Proteomes" id="UP000472265">
    <property type="component" value="Chromosome 21"/>
</dbReference>
<dbReference type="AlphaFoldDB" id="A0A671Z4P7"/>
<dbReference type="GO" id="GO:0008270">
    <property type="term" value="F:zinc ion binding"/>
    <property type="evidence" value="ECO:0007669"/>
    <property type="project" value="UniProtKB-KW"/>
</dbReference>
<evidence type="ECO:0000259" key="6">
    <source>
        <dbReference type="PROSITE" id="PS50089"/>
    </source>
</evidence>
<dbReference type="SUPFAM" id="SSF57850">
    <property type="entry name" value="RING/U-box"/>
    <property type="match status" value="1"/>
</dbReference>
<evidence type="ECO:0000256" key="4">
    <source>
        <dbReference type="PROSITE-ProRule" id="PRU00024"/>
    </source>
</evidence>
<dbReference type="PROSITE" id="PS50089">
    <property type="entry name" value="ZF_RING_2"/>
    <property type="match status" value="1"/>
</dbReference>
<name>A0A671Z4P7_SPAAU</name>
<organism evidence="8 9">
    <name type="scientific">Sparus aurata</name>
    <name type="common">Gilthead sea bream</name>
    <dbReference type="NCBI Taxonomy" id="8175"/>
    <lineage>
        <taxon>Eukaryota</taxon>
        <taxon>Metazoa</taxon>
        <taxon>Chordata</taxon>
        <taxon>Craniata</taxon>
        <taxon>Vertebrata</taxon>
        <taxon>Euteleostomi</taxon>
        <taxon>Actinopterygii</taxon>
        <taxon>Neopterygii</taxon>
        <taxon>Teleostei</taxon>
        <taxon>Neoteleostei</taxon>
        <taxon>Acanthomorphata</taxon>
        <taxon>Eupercaria</taxon>
        <taxon>Spariformes</taxon>
        <taxon>Sparidae</taxon>
        <taxon>Sparus</taxon>
    </lineage>
</organism>
<keyword evidence="9" id="KW-1185">Reference proteome</keyword>
<dbReference type="InterPro" id="IPR001841">
    <property type="entry name" value="Znf_RING"/>
</dbReference>
<dbReference type="InterPro" id="IPR017907">
    <property type="entry name" value="Znf_RING_CS"/>
</dbReference>
<dbReference type="PANTHER" id="PTHR25465">
    <property type="entry name" value="B-BOX DOMAIN CONTAINING"/>
    <property type="match status" value="1"/>
</dbReference>
<dbReference type="Pfam" id="PF00643">
    <property type="entry name" value="zf-B_box"/>
    <property type="match status" value="1"/>
</dbReference>
<dbReference type="Pfam" id="PF15227">
    <property type="entry name" value="zf-C3HC4_4"/>
    <property type="match status" value="1"/>
</dbReference>
<dbReference type="Gene3D" id="3.30.40.10">
    <property type="entry name" value="Zinc/RING finger domain, C3HC4 (zinc finger)"/>
    <property type="match status" value="1"/>
</dbReference>
<reference evidence="8" key="2">
    <citation type="submission" date="2025-08" db="UniProtKB">
        <authorList>
            <consortium name="Ensembl"/>
        </authorList>
    </citation>
    <scope>IDENTIFICATION</scope>
</reference>
<feature type="domain" description="RING-type" evidence="6">
    <location>
        <begin position="57"/>
        <end position="99"/>
    </location>
</feature>
<feature type="coiled-coil region" evidence="5">
    <location>
        <begin position="246"/>
        <end position="293"/>
    </location>
</feature>
<evidence type="ECO:0000256" key="3">
    <source>
        <dbReference type="ARBA" id="ARBA00022833"/>
    </source>
</evidence>
<dbReference type="OMA" id="IQESICT"/>
<evidence type="ECO:0000256" key="5">
    <source>
        <dbReference type="SAM" id="Coils"/>
    </source>
</evidence>
<dbReference type="GeneTree" id="ENSGT01150000286950"/>
<dbReference type="InterPro" id="IPR058030">
    <property type="entry name" value="TRIM8/14/16/25/29/45/65_CC"/>
</dbReference>
<dbReference type="CDD" id="cd19802">
    <property type="entry name" value="Bbox1_TRIM8-like"/>
    <property type="match status" value="1"/>
</dbReference>
<evidence type="ECO:0000313" key="9">
    <source>
        <dbReference type="Proteomes" id="UP000472265"/>
    </source>
</evidence>
<protein>
    <submittedName>
        <fullName evidence="8">Uncharacterized protein</fullName>
    </submittedName>
</protein>
<accession>A0A671Z4P7</accession>
<feature type="domain" description="B box-type" evidence="7">
    <location>
        <begin position="191"/>
        <end position="231"/>
    </location>
</feature>
<dbReference type="PROSITE" id="PS50119">
    <property type="entry name" value="ZF_BBOX"/>
    <property type="match status" value="1"/>
</dbReference>
<keyword evidence="3" id="KW-0862">Zinc</keyword>
<dbReference type="InParanoid" id="A0A671Z4P7"/>
<dbReference type="Ensembl" id="ENSSAUT00010073170.1">
    <property type="protein sequence ID" value="ENSSAUP00010069904.1"/>
    <property type="gene ID" value="ENSSAUG00010027659.1"/>
</dbReference>
<dbReference type="SMART" id="SM00184">
    <property type="entry name" value="RING"/>
    <property type="match status" value="1"/>
</dbReference>
<evidence type="ECO:0000256" key="2">
    <source>
        <dbReference type="ARBA" id="ARBA00022771"/>
    </source>
</evidence>
<dbReference type="PANTHER" id="PTHR25465:SF5">
    <property type="entry name" value="E3 UBIQUITIN_ISG15 LIGASE TRIM25-RELATED"/>
    <property type="match status" value="1"/>
</dbReference>
<dbReference type="PROSITE" id="PS00518">
    <property type="entry name" value="ZF_RING_1"/>
    <property type="match status" value="1"/>
</dbReference>